<evidence type="ECO:0000313" key="1">
    <source>
        <dbReference type="EMBL" id="MFC0316875.1"/>
    </source>
</evidence>
<dbReference type="Proteomes" id="UP001589774">
    <property type="component" value="Unassembled WGS sequence"/>
</dbReference>
<dbReference type="RefSeq" id="WP_130855078.1">
    <property type="nucleotide sequence ID" value="NZ_JBHLWO010000001.1"/>
</dbReference>
<dbReference type="NCBIfam" id="TIGR01847">
    <property type="entry name" value="bacteriocin_sig"/>
    <property type="match status" value="1"/>
</dbReference>
<comment type="caution">
    <text evidence="1">The sequence shown here is derived from an EMBL/GenBank/DDBJ whole genome shotgun (WGS) entry which is preliminary data.</text>
</comment>
<sequence length="51" mass="5399">MEKTPKNAAEAVEIKELTTEELANVTGGSILVPIIDIIVGGIKGNFPKMFA</sequence>
<organism evidence="1 2">
    <name type="scientific">Olivibacter oleidegradans</name>
    <dbReference type="NCBI Taxonomy" id="760123"/>
    <lineage>
        <taxon>Bacteria</taxon>
        <taxon>Pseudomonadati</taxon>
        <taxon>Bacteroidota</taxon>
        <taxon>Sphingobacteriia</taxon>
        <taxon>Sphingobacteriales</taxon>
        <taxon>Sphingobacteriaceae</taxon>
        <taxon>Olivibacter</taxon>
    </lineage>
</organism>
<dbReference type="NCBIfam" id="TIGR03949">
    <property type="entry name" value="bact_IIb_cerein"/>
    <property type="match status" value="1"/>
</dbReference>
<dbReference type="EMBL" id="JBHLWO010000001">
    <property type="protein sequence ID" value="MFC0316875.1"/>
    <property type="molecule type" value="Genomic_DNA"/>
</dbReference>
<dbReference type="InterPro" id="IPR010133">
    <property type="entry name" value="Bacteriocin_signal_seq"/>
</dbReference>
<keyword evidence="2" id="KW-1185">Reference proteome</keyword>
<reference evidence="1 2" key="1">
    <citation type="submission" date="2024-09" db="EMBL/GenBank/DDBJ databases">
        <authorList>
            <person name="Sun Q."/>
            <person name="Mori K."/>
        </authorList>
    </citation>
    <scope>NUCLEOTIDE SEQUENCE [LARGE SCALE GENOMIC DNA]</scope>
    <source>
        <strain evidence="1 2">CCM 7765</strain>
    </source>
</reference>
<protein>
    <submittedName>
        <fullName evidence="1">Class IIb bacteriocin, lactobin A/cerein 7B family</fullName>
    </submittedName>
</protein>
<proteinExistence type="predicted"/>
<evidence type="ECO:0000313" key="2">
    <source>
        <dbReference type="Proteomes" id="UP001589774"/>
    </source>
</evidence>
<dbReference type="InterPro" id="IPR023991">
    <property type="entry name" value="Bacteriocin_IIb_lactobn/cerein"/>
</dbReference>
<name>A0ABV6HDD6_9SPHI</name>
<gene>
    <name evidence="1" type="ORF">ACFFI0_01095</name>
</gene>
<accession>A0ABV6HDD6</accession>